<dbReference type="GO" id="GO:0022857">
    <property type="term" value="F:transmembrane transporter activity"/>
    <property type="evidence" value="ECO:0007669"/>
    <property type="project" value="InterPro"/>
</dbReference>
<feature type="compositionally biased region" description="Polar residues" evidence="6">
    <location>
        <begin position="28"/>
        <end position="46"/>
    </location>
</feature>
<evidence type="ECO:0000256" key="1">
    <source>
        <dbReference type="ARBA" id="ARBA00004141"/>
    </source>
</evidence>
<keyword evidence="5 7" id="KW-0472">Membrane</keyword>
<feature type="transmembrane region" description="Helical" evidence="7">
    <location>
        <begin position="435"/>
        <end position="455"/>
    </location>
</feature>
<dbReference type="PANTHER" id="PTHR23501">
    <property type="entry name" value="MAJOR FACILITATOR SUPERFAMILY"/>
    <property type="match status" value="1"/>
</dbReference>
<dbReference type="GO" id="GO:0005886">
    <property type="term" value="C:plasma membrane"/>
    <property type="evidence" value="ECO:0007669"/>
    <property type="project" value="TreeGrafter"/>
</dbReference>
<proteinExistence type="predicted"/>
<sequence>MQDPKSTSSGAAGCPKYNTFISSTDVESDHTSTTAIPDGTLTSSATDGRKEETFELGREYFLSTNYIGSLAAIGLSGMAGIGAFSLIAPILTSVNESIGPDANIVWVSLASNLAQAIMLTITGRLSDMFGRRYIQTAGTALALIGCVIGATAKTVNILIGANVLVGLGSATQVSFPYLISELVPMNYRYFASTYIYTLLIPVAGLAPVVATTLAANTASGWRSCYYILIAINAIALMCWAAFYHPPSWAELAAREFGEAHDKKSTLRHIDYGGLFLLSSGLLLFLLGISWGGSLYPWTSAAVLCTIILGGVTLVGFVFYEWRCPATQPLVPLAMFRNTGWVAVLLTLSMAASMYYAFSIVFPSQVAVLYSSESEVNQGWLKCVITAPPLLGQIIAGLLATRIGKIKWQLVITATVGAAFYAGMSTACVNTHNRDTVVTLLVVGGFALGWVDALCLASLSVTLEKQSLIGTGVGIATSLRTFISTCSAAIFNTVLNNRLATTVPQLVPPAVTEAGLPAASVSEFVRLLSVDQSLLTSVPGTNSTIIEIGIEMFKVANARAYSTVFLTTIAFSGLGVIVSLMTPEIESKLHKKVTCRLQV</sequence>
<feature type="transmembrane region" description="Helical" evidence="7">
    <location>
        <begin position="157"/>
        <end position="179"/>
    </location>
</feature>
<dbReference type="AlphaFoldDB" id="A0AAD9HJP8"/>
<dbReference type="Gene3D" id="1.20.1250.20">
    <property type="entry name" value="MFS general substrate transporter like domains"/>
    <property type="match status" value="2"/>
</dbReference>
<dbReference type="Proteomes" id="UP001232148">
    <property type="component" value="Unassembled WGS sequence"/>
</dbReference>
<dbReference type="PROSITE" id="PS00216">
    <property type="entry name" value="SUGAR_TRANSPORT_1"/>
    <property type="match status" value="1"/>
</dbReference>
<organism evidence="9 10">
    <name type="scientific">Colletotrichum zoysiae</name>
    <dbReference type="NCBI Taxonomy" id="1216348"/>
    <lineage>
        <taxon>Eukaryota</taxon>
        <taxon>Fungi</taxon>
        <taxon>Dikarya</taxon>
        <taxon>Ascomycota</taxon>
        <taxon>Pezizomycotina</taxon>
        <taxon>Sordariomycetes</taxon>
        <taxon>Hypocreomycetidae</taxon>
        <taxon>Glomerellales</taxon>
        <taxon>Glomerellaceae</taxon>
        <taxon>Colletotrichum</taxon>
        <taxon>Colletotrichum graminicola species complex</taxon>
    </lineage>
</organism>
<keyword evidence="10" id="KW-1185">Reference proteome</keyword>
<gene>
    <name evidence="9" type="ORF">LX32DRAFT_586922</name>
</gene>
<keyword evidence="2" id="KW-0813">Transport</keyword>
<feature type="transmembrane region" description="Helical" evidence="7">
    <location>
        <begin position="133"/>
        <end position="151"/>
    </location>
</feature>
<feature type="transmembrane region" description="Helical" evidence="7">
    <location>
        <begin position="271"/>
        <end position="291"/>
    </location>
</feature>
<feature type="transmembrane region" description="Helical" evidence="7">
    <location>
        <begin position="297"/>
        <end position="319"/>
    </location>
</feature>
<keyword evidence="3 7" id="KW-0812">Transmembrane</keyword>
<dbReference type="InterPro" id="IPR020846">
    <property type="entry name" value="MFS_dom"/>
</dbReference>
<feature type="transmembrane region" description="Helical" evidence="7">
    <location>
        <begin position="405"/>
        <end position="423"/>
    </location>
</feature>
<dbReference type="InterPro" id="IPR010573">
    <property type="entry name" value="MFS_Str1/Tri12-like"/>
</dbReference>
<comment type="subcellular location">
    <subcellularLocation>
        <location evidence="1">Membrane</location>
        <topology evidence="1">Multi-pass membrane protein</topology>
    </subcellularLocation>
</comment>
<dbReference type="SUPFAM" id="SSF103473">
    <property type="entry name" value="MFS general substrate transporter"/>
    <property type="match status" value="1"/>
</dbReference>
<evidence type="ECO:0000256" key="6">
    <source>
        <dbReference type="SAM" id="MobiDB-lite"/>
    </source>
</evidence>
<protein>
    <submittedName>
        <fullName evidence="9">MFS general substrate transporter</fullName>
    </submittedName>
</protein>
<evidence type="ECO:0000256" key="7">
    <source>
        <dbReference type="SAM" id="Phobius"/>
    </source>
</evidence>
<dbReference type="PROSITE" id="PS50850">
    <property type="entry name" value="MFS"/>
    <property type="match status" value="1"/>
</dbReference>
<dbReference type="PANTHER" id="PTHR23501:SF109">
    <property type="entry name" value="MAJOR FACILITATOR SUPERFAMILY (MFS) PROFILE DOMAIN-CONTAINING PROTEIN-RELATED"/>
    <property type="match status" value="1"/>
</dbReference>
<name>A0AAD9HJP8_9PEZI</name>
<accession>A0AAD9HJP8</accession>
<dbReference type="EMBL" id="MU842852">
    <property type="protein sequence ID" value="KAK2030376.1"/>
    <property type="molecule type" value="Genomic_DNA"/>
</dbReference>
<evidence type="ECO:0000256" key="4">
    <source>
        <dbReference type="ARBA" id="ARBA00022989"/>
    </source>
</evidence>
<reference evidence="9" key="1">
    <citation type="submission" date="2021-06" db="EMBL/GenBank/DDBJ databases">
        <title>Comparative genomics, transcriptomics and evolutionary studies reveal genomic signatures of adaptation to plant cell wall in hemibiotrophic fungi.</title>
        <authorList>
            <consortium name="DOE Joint Genome Institute"/>
            <person name="Baroncelli R."/>
            <person name="Diaz J.F."/>
            <person name="Benocci T."/>
            <person name="Peng M."/>
            <person name="Battaglia E."/>
            <person name="Haridas S."/>
            <person name="Andreopoulos W."/>
            <person name="Labutti K."/>
            <person name="Pangilinan J."/>
            <person name="Floch G.L."/>
            <person name="Makela M.R."/>
            <person name="Henrissat B."/>
            <person name="Grigoriev I.V."/>
            <person name="Crouch J.A."/>
            <person name="De Vries R.P."/>
            <person name="Sukno S.A."/>
            <person name="Thon M.R."/>
        </authorList>
    </citation>
    <scope>NUCLEOTIDE SEQUENCE</scope>
    <source>
        <strain evidence="9">MAFF235873</strain>
    </source>
</reference>
<feature type="domain" description="Major facilitator superfamily (MFS) profile" evidence="8">
    <location>
        <begin position="69"/>
        <end position="586"/>
    </location>
</feature>
<comment type="caution">
    <text evidence="9">The sequence shown here is derived from an EMBL/GenBank/DDBJ whole genome shotgun (WGS) entry which is preliminary data.</text>
</comment>
<dbReference type="Pfam" id="PF06609">
    <property type="entry name" value="TRI12"/>
    <property type="match status" value="1"/>
</dbReference>
<evidence type="ECO:0000256" key="3">
    <source>
        <dbReference type="ARBA" id="ARBA00022692"/>
    </source>
</evidence>
<keyword evidence="4 7" id="KW-1133">Transmembrane helix</keyword>
<feature type="transmembrane region" description="Helical" evidence="7">
    <location>
        <begin position="467"/>
        <end position="490"/>
    </location>
</feature>
<feature type="transmembrane region" description="Helical" evidence="7">
    <location>
        <begin position="340"/>
        <end position="358"/>
    </location>
</feature>
<feature type="region of interest" description="Disordered" evidence="6">
    <location>
        <begin position="28"/>
        <end position="48"/>
    </location>
</feature>
<feature type="transmembrane region" description="Helical" evidence="7">
    <location>
        <begin position="191"/>
        <end position="213"/>
    </location>
</feature>
<evidence type="ECO:0000259" key="8">
    <source>
        <dbReference type="PROSITE" id="PS50850"/>
    </source>
</evidence>
<evidence type="ECO:0000256" key="2">
    <source>
        <dbReference type="ARBA" id="ARBA00022448"/>
    </source>
</evidence>
<dbReference type="InterPro" id="IPR005829">
    <property type="entry name" value="Sugar_transporter_CS"/>
</dbReference>
<feature type="transmembrane region" description="Helical" evidence="7">
    <location>
        <begin position="103"/>
        <end position="121"/>
    </location>
</feature>
<evidence type="ECO:0000256" key="5">
    <source>
        <dbReference type="ARBA" id="ARBA00023136"/>
    </source>
</evidence>
<feature type="transmembrane region" description="Helical" evidence="7">
    <location>
        <begin position="559"/>
        <end position="581"/>
    </location>
</feature>
<evidence type="ECO:0000313" key="9">
    <source>
        <dbReference type="EMBL" id="KAK2030376.1"/>
    </source>
</evidence>
<dbReference type="InterPro" id="IPR036259">
    <property type="entry name" value="MFS_trans_sf"/>
</dbReference>
<feature type="transmembrane region" description="Helical" evidence="7">
    <location>
        <begin position="225"/>
        <end position="244"/>
    </location>
</feature>
<feature type="transmembrane region" description="Helical" evidence="7">
    <location>
        <begin position="66"/>
        <end position="91"/>
    </location>
</feature>
<evidence type="ECO:0000313" key="10">
    <source>
        <dbReference type="Proteomes" id="UP001232148"/>
    </source>
</evidence>